<name>A0ABQ7BM89_BRACR</name>
<sequence>MYVHDDYMSTFPSQGDGPQQFGRLPISMSITAACSIPIPQSELDQSKVGLIRPDRHVGHYIWIVLVRLRRYYLSELVIWMDSDKAAGLVI</sequence>
<comment type="caution">
    <text evidence="1">The sequence shown here is derived from an EMBL/GenBank/DDBJ whole genome shotgun (WGS) entry which is preliminary data.</text>
</comment>
<gene>
    <name evidence="1" type="ORF">DY000_02036965</name>
</gene>
<dbReference type="Proteomes" id="UP000266723">
    <property type="component" value="Unassembled WGS sequence"/>
</dbReference>
<organism evidence="1 2">
    <name type="scientific">Brassica cretica</name>
    <name type="common">Mustard</name>
    <dbReference type="NCBI Taxonomy" id="69181"/>
    <lineage>
        <taxon>Eukaryota</taxon>
        <taxon>Viridiplantae</taxon>
        <taxon>Streptophyta</taxon>
        <taxon>Embryophyta</taxon>
        <taxon>Tracheophyta</taxon>
        <taxon>Spermatophyta</taxon>
        <taxon>Magnoliopsida</taxon>
        <taxon>eudicotyledons</taxon>
        <taxon>Gunneridae</taxon>
        <taxon>Pentapetalae</taxon>
        <taxon>rosids</taxon>
        <taxon>malvids</taxon>
        <taxon>Brassicales</taxon>
        <taxon>Brassicaceae</taxon>
        <taxon>Brassiceae</taxon>
        <taxon>Brassica</taxon>
    </lineage>
</organism>
<dbReference type="EMBL" id="QGKV02001507">
    <property type="protein sequence ID" value="KAF3533769.1"/>
    <property type="molecule type" value="Genomic_DNA"/>
</dbReference>
<protein>
    <submittedName>
        <fullName evidence="1">Uncharacterized protein</fullName>
    </submittedName>
</protein>
<reference evidence="1 2" key="1">
    <citation type="journal article" date="2020" name="BMC Genomics">
        <title>Intraspecific diversification of the crop wild relative Brassica cretica Lam. using demographic model selection.</title>
        <authorList>
            <person name="Kioukis A."/>
            <person name="Michalopoulou V.A."/>
            <person name="Briers L."/>
            <person name="Pirintsos S."/>
            <person name="Studholme D.J."/>
            <person name="Pavlidis P."/>
            <person name="Sarris P.F."/>
        </authorList>
    </citation>
    <scope>NUCLEOTIDE SEQUENCE [LARGE SCALE GENOMIC DNA]</scope>
    <source>
        <strain evidence="2">cv. PFS-1207/04</strain>
    </source>
</reference>
<accession>A0ABQ7BM89</accession>
<evidence type="ECO:0000313" key="1">
    <source>
        <dbReference type="EMBL" id="KAF3533769.1"/>
    </source>
</evidence>
<evidence type="ECO:0000313" key="2">
    <source>
        <dbReference type="Proteomes" id="UP000266723"/>
    </source>
</evidence>
<proteinExistence type="predicted"/>
<keyword evidence="2" id="KW-1185">Reference proteome</keyword>